<evidence type="ECO:0000313" key="2">
    <source>
        <dbReference type="EMBL" id="GAB40979.1"/>
    </source>
</evidence>
<comment type="caution">
    <text evidence="2">The sequence shown here is derived from an EMBL/GenBank/DDBJ whole genome shotgun (WGS) entry which is preliminary data.</text>
</comment>
<dbReference type="AlphaFoldDB" id="H5U5H1"/>
<dbReference type="EMBL" id="BAFC01000116">
    <property type="protein sequence ID" value="GAB40979.1"/>
    <property type="molecule type" value="Genomic_DNA"/>
</dbReference>
<accession>H5U5H1</accession>
<name>H5U5H1_9ACTN</name>
<reference evidence="2 3" key="1">
    <citation type="submission" date="2012-02" db="EMBL/GenBank/DDBJ databases">
        <title>Whole genome shotgun sequence of Gordonia sputi NBRC 100414.</title>
        <authorList>
            <person name="Yoshida I."/>
            <person name="Hosoyama A."/>
            <person name="Tsuchikane K."/>
            <person name="Katsumata H."/>
            <person name="Yamazaki S."/>
            <person name="Fujita N."/>
        </authorList>
    </citation>
    <scope>NUCLEOTIDE SEQUENCE [LARGE SCALE GENOMIC DNA]</scope>
    <source>
        <strain evidence="2 3">NBRC 100414</strain>
    </source>
</reference>
<keyword evidence="3" id="KW-1185">Reference proteome</keyword>
<protein>
    <recommendedName>
        <fullName evidence="4">AAA+ ATPase domain-containing protein</fullName>
    </recommendedName>
</protein>
<sequence length="439" mass="47330">MSGKPETKFERRVLLRRATDIKDDVPTWVWEYEGRGRMALGTAALFAGRPGAGKSTGARWLASQITNGTLDGCWLGKPRNIAYIAREEAVEYVVKPSFRAHGADLNRVFFPEVEEIFDDKTSISSVATRDIDDLTKQLLEAEVCAVVVDPLMAMLGSKADVNRNNEVRAILDPWRTLAETINGIVLGVAHLNKASNGDVVAGINGSSAFGEIARAVFGFAKDPESEDGERILSQEKNSLGDESLALRYRIDSQTVTTASGKSADVARFVILGNSDRRVGDVLRDAARGSAESSDQPIDGWLLDLLKDGPVWHEAIVDEATGNGWSKDQLRRSKDRINKESLVVRAVKSGGTGARWYWLREDLAGTVLATGGLYSREAPSSPPLPSSQVGDAPKRSMTTKGGKVGKRGGPQSVREHSGTEGASVVPFPRNPSAADDGGDR</sequence>
<proteinExistence type="predicted"/>
<dbReference type="SUPFAM" id="SSF52540">
    <property type="entry name" value="P-loop containing nucleoside triphosphate hydrolases"/>
    <property type="match status" value="1"/>
</dbReference>
<dbReference type="Proteomes" id="UP000005845">
    <property type="component" value="Unassembled WGS sequence"/>
</dbReference>
<evidence type="ECO:0000313" key="3">
    <source>
        <dbReference type="Proteomes" id="UP000005845"/>
    </source>
</evidence>
<evidence type="ECO:0000256" key="1">
    <source>
        <dbReference type="SAM" id="MobiDB-lite"/>
    </source>
</evidence>
<dbReference type="Pfam" id="PF13481">
    <property type="entry name" value="AAA_25"/>
    <property type="match status" value="1"/>
</dbReference>
<organism evidence="2 3">
    <name type="scientific">Gordonia sputi NBRC 100414</name>
    <dbReference type="NCBI Taxonomy" id="1089453"/>
    <lineage>
        <taxon>Bacteria</taxon>
        <taxon>Bacillati</taxon>
        <taxon>Actinomycetota</taxon>
        <taxon>Actinomycetes</taxon>
        <taxon>Mycobacteriales</taxon>
        <taxon>Gordoniaceae</taxon>
        <taxon>Gordonia</taxon>
    </lineage>
</organism>
<feature type="region of interest" description="Disordered" evidence="1">
    <location>
        <begin position="374"/>
        <end position="439"/>
    </location>
</feature>
<dbReference type="RefSeq" id="WP_005208091.1">
    <property type="nucleotide sequence ID" value="NZ_BAFC01000116.1"/>
</dbReference>
<evidence type="ECO:0008006" key="4">
    <source>
        <dbReference type="Google" id="ProtNLM"/>
    </source>
</evidence>
<gene>
    <name evidence="2" type="ORF">GOSPT_118_00560</name>
</gene>
<dbReference type="InterPro" id="IPR027417">
    <property type="entry name" value="P-loop_NTPase"/>
</dbReference>
<dbReference type="Gene3D" id="3.40.50.300">
    <property type="entry name" value="P-loop containing nucleotide triphosphate hydrolases"/>
    <property type="match status" value="1"/>
</dbReference>
<dbReference type="eggNOG" id="COG0467">
    <property type="taxonomic scope" value="Bacteria"/>
</dbReference>